<dbReference type="OMA" id="DINAMWA"/>
<evidence type="ECO:0000256" key="4">
    <source>
        <dbReference type="ARBA" id="ARBA00022023"/>
    </source>
</evidence>
<evidence type="ECO:0000259" key="15">
    <source>
        <dbReference type="SMART" id="SM00478"/>
    </source>
</evidence>
<dbReference type="EC" id="3.2.2.31" evidence="3 13"/>
<evidence type="ECO:0000256" key="3">
    <source>
        <dbReference type="ARBA" id="ARBA00012045"/>
    </source>
</evidence>
<dbReference type="GO" id="GO:0006284">
    <property type="term" value="P:base-excision repair"/>
    <property type="evidence" value="ECO:0007669"/>
    <property type="project" value="UniProtKB-UniRule"/>
</dbReference>
<evidence type="ECO:0000256" key="11">
    <source>
        <dbReference type="ARBA" id="ARBA00023204"/>
    </source>
</evidence>
<evidence type="ECO:0000313" key="17">
    <source>
        <dbReference type="Proteomes" id="UP000002009"/>
    </source>
</evidence>
<dbReference type="Proteomes" id="UP000002009">
    <property type="component" value="Chromosome 13"/>
</dbReference>
<dbReference type="GO" id="GO:0000701">
    <property type="term" value="F:purine-specific mismatch base pair DNA N-glycosylase activity"/>
    <property type="evidence" value="ECO:0007669"/>
    <property type="project" value="UniProtKB-EC"/>
</dbReference>
<feature type="region of interest" description="Disordered" evidence="14">
    <location>
        <begin position="500"/>
        <end position="520"/>
    </location>
</feature>
<comment type="catalytic activity">
    <reaction evidence="1 13">
        <text>Hydrolyzes free adenine bases from 7,8-dihydro-8-oxoguanine:adenine mismatched double-stranded DNA, leaving an apurinic site.</text>
        <dbReference type="EC" id="3.2.2.31"/>
    </reaction>
</comment>
<dbReference type="InterPro" id="IPR015797">
    <property type="entry name" value="NUDIX_hydrolase-like_dom_sf"/>
</dbReference>
<evidence type="ECO:0000256" key="12">
    <source>
        <dbReference type="ARBA" id="ARBA00023295"/>
    </source>
</evidence>
<keyword evidence="7 13" id="KW-0227">DNA damage</keyword>
<dbReference type="FunCoup" id="C1EFR0">
    <property type="interactions" value="666"/>
</dbReference>
<evidence type="ECO:0000256" key="14">
    <source>
        <dbReference type="SAM" id="MobiDB-lite"/>
    </source>
</evidence>
<comment type="similarity">
    <text evidence="2 13">Belongs to the Nth/MutY family.</text>
</comment>
<dbReference type="CDD" id="cd00056">
    <property type="entry name" value="ENDO3c"/>
    <property type="match status" value="1"/>
</dbReference>
<dbReference type="RefSeq" id="XP_002505637.1">
    <property type="nucleotide sequence ID" value="XM_002505591.1"/>
</dbReference>
<evidence type="ECO:0000256" key="8">
    <source>
        <dbReference type="ARBA" id="ARBA00022801"/>
    </source>
</evidence>
<dbReference type="GO" id="GO:0034039">
    <property type="term" value="F:8-oxo-7,8-dihydroguanine DNA N-glycosylase activity"/>
    <property type="evidence" value="ECO:0007669"/>
    <property type="project" value="TreeGrafter"/>
</dbReference>
<dbReference type="GO" id="GO:0035485">
    <property type="term" value="F:adenine/guanine mispair binding"/>
    <property type="evidence" value="ECO:0007669"/>
    <property type="project" value="TreeGrafter"/>
</dbReference>
<dbReference type="PANTHER" id="PTHR42944">
    <property type="entry name" value="ADENINE DNA GLYCOSYLASE"/>
    <property type="match status" value="1"/>
</dbReference>
<dbReference type="KEGG" id="mis:MICPUN_63369"/>
<dbReference type="EMBL" id="CP001331">
    <property type="protein sequence ID" value="ACO66895.1"/>
    <property type="molecule type" value="Genomic_DNA"/>
</dbReference>
<dbReference type="Pfam" id="PF00730">
    <property type="entry name" value="HhH-GPD"/>
    <property type="match status" value="1"/>
</dbReference>
<evidence type="ECO:0000256" key="5">
    <source>
        <dbReference type="ARBA" id="ARBA00022485"/>
    </source>
</evidence>
<dbReference type="SUPFAM" id="SSF48150">
    <property type="entry name" value="DNA-glycosylase"/>
    <property type="match status" value="1"/>
</dbReference>
<keyword evidence="9 13" id="KW-0408">Iron</keyword>
<feature type="domain" description="HhH-GPD" evidence="15">
    <location>
        <begin position="192"/>
        <end position="348"/>
    </location>
</feature>
<dbReference type="Pfam" id="PF00633">
    <property type="entry name" value="HHH"/>
    <property type="match status" value="1"/>
</dbReference>
<feature type="region of interest" description="Disordered" evidence="14">
    <location>
        <begin position="145"/>
        <end position="164"/>
    </location>
</feature>
<dbReference type="AlphaFoldDB" id="C1EFR0"/>
<evidence type="ECO:0000256" key="9">
    <source>
        <dbReference type="ARBA" id="ARBA00023004"/>
    </source>
</evidence>
<evidence type="ECO:0000313" key="16">
    <source>
        <dbReference type="EMBL" id="ACO66895.1"/>
    </source>
</evidence>
<keyword evidence="8" id="KW-0378">Hydrolase</keyword>
<dbReference type="STRING" id="296587.C1EFR0"/>
<dbReference type="InterPro" id="IPR023170">
    <property type="entry name" value="HhH_base_excis_C"/>
</dbReference>
<keyword evidence="10" id="KW-0411">Iron-sulfur</keyword>
<dbReference type="SMART" id="SM00478">
    <property type="entry name" value="ENDO3c"/>
    <property type="match status" value="1"/>
</dbReference>
<protein>
    <recommendedName>
        <fullName evidence="4 13">Adenine DNA glycosylase</fullName>
        <ecNumber evidence="3 13">3.2.2.31</ecNumber>
    </recommendedName>
</protein>
<dbReference type="OrthoDB" id="10248838at2759"/>
<keyword evidence="17" id="KW-1185">Reference proteome</keyword>
<dbReference type="Gene3D" id="3.90.79.10">
    <property type="entry name" value="Nucleoside Triphosphate Pyrophosphohydrolase"/>
    <property type="match status" value="1"/>
</dbReference>
<evidence type="ECO:0000256" key="13">
    <source>
        <dbReference type="RuleBase" id="RU365096"/>
    </source>
</evidence>
<dbReference type="GO" id="GO:0006298">
    <property type="term" value="P:mismatch repair"/>
    <property type="evidence" value="ECO:0007669"/>
    <property type="project" value="TreeGrafter"/>
</dbReference>
<reference evidence="16 17" key="1">
    <citation type="journal article" date="2009" name="Science">
        <title>Green evolution and dynamic adaptations revealed by genomes of the marine picoeukaryotes Micromonas.</title>
        <authorList>
            <person name="Worden A.Z."/>
            <person name="Lee J.H."/>
            <person name="Mock T."/>
            <person name="Rouze P."/>
            <person name="Simmons M.P."/>
            <person name="Aerts A.L."/>
            <person name="Allen A.E."/>
            <person name="Cuvelier M.L."/>
            <person name="Derelle E."/>
            <person name="Everett M.V."/>
            <person name="Foulon E."/>
            <person name="Grimwood J."/>
            <person name="Gundlach H."/>
            <person name="Henrissat B."/>
            <person name="Napoli C."/>
            <person name="McDonald S.M."/>
            <person name="Parker M.S."/>
            <person name="Rombauts S."/>
            <person name="Salamov A."/>
            <person name="Von Dassow P."/>
            <person name="Badger J.H."/>
            <person name="Coutinho P.M."/>
            <person name="Demir E."/>
            <person name="Dubchak I."/>
            <person name="Gentemann C."/>
            <person name="Eikrem W."/>
            <person name="Gready J.E."/>
            <person name="John U."/>
            <person name="Lanier W."/>
            <person name="Lindquist E.A."/>
            <person name="Lucas S."/>
            <person name="Mayer K.F."/>
            <person name="Moreau H."/>
            <person name="Not F."/>
            <person name="Otillar R."/>
            <person name="Panaud O."/>
            <person name="Pangilinan J."/>
            <person name="Paulsen I."/>
            <person name="Piegu B."/>
            <person name="Poliakov A."/>
            <person name="Robbens S."/>
            <person name="Schmutz J."/>
            <person name="Toulza E."/>
            <person name="Wyss T."/>
            <person name="Zelensky A."/>
            <person name="Zhou K."/>
            <person name="Armbrust E.V."/>
            <person name="Bhattacharya D."/>
            <person name="Goodenough U.W."/>
            <person name="Van de Peer Y."/>
            <person name="Grigoriev I.V."/>
        </authorList>
    </citation>
    <scope>NUCLEOTIDE SEQUENCE [LARGE SCALE GENOMIC DNA]</scope>
    <source>
        <strain evidence="17">RCC299 / NOUM17</strain>
    </source>
</reference>
<keyword evidence="11" id="KW-0234">DNA repair</keyword>
<dbReference type="eggNOG" id="KOG2457">
    <property type="taxonomic scope" value="Eukaryota"/>
</dbReference>
<dbReference type="PANTHER" id="PTHR42944:SF1">
    <property type="entry name" value="ADENINE DNA GLYCOSYLASE"/>
    <property type="match status" value="1"/>
</dbReference>
<organism evidence="16 17">
    <name type="scientific">Micromonas commoda (strain RCC299 / NOUM17 / CCMP2709)</name>
    <name type="common">Picoplanktonic green alga</name>
    <dbReference type="NCBI Taxonomy" id="296587"/>
    <lineage>
        <taxon>Eukaryota</taxon>
        <taxon>Viridiplantae</taxon>
        <taxon>Chlorophyta</taxon>
        <taxon>Mamiellophyceae</taxon>
        <taxon>Mamiellales</taxon>
        <taxon>Mamiellaceae</taxon>
        <taxon>Micromonas</taxon>
    </lineage>
</organism>
<keyword evidence="12 13" id="KW-0326">Glycosidase</keyword>
<dbReference type="GeneID" id="8248566"/>
<dbReference type="SUPFAM" id="SSF55811">
    <property type="entry name" value="Nudix"/>
    <property type="match status" value="1"/>
</dbReference>
<evidence type="ECO:0000256" key="7">
    <source>
        <dbReference type="ARBA" id="ARBA00022763"/>
    </source>
</evidence>
<dbReference type="GO" id="GO:0032357">
    <property type="term" value="F:oxidized purine DNA binding"/>
    <property type="evidence" value="ECO:0007669"/>
    <property type="project" value="TreeGrafter"/>
</dbReference>
<name>C1EFR0_MICCC</name>
<keyword evidence="5" id="KW-0004">4Fe-4S</keyword>
<dbReference type="InterPro" id="IPR011257">
    <property type="entry name" value="DNA_glycosylase"/>
</dbReference>
<dbReference type="CDD" id="cd03431">
    <property type="entry name" value="NUDIX_DNA_Glycosylase_C-MutY"/>
    <property type="match status" value="1"/>
</dbReference>
<comment type="function">
    <text evidence="13">Adenine glycosylase active on G-A mispairs.</text>
</comment>
<dbReference type="GO" id="GO:0046872">
    <property type="term" value="F:metal ion binding"/>
    <property type="evidence" value="ECO:0007669"/>
    <property type="project" value="UniProtKB-UniRule"/>
</dbReference>
<comment type="cofactor">
    <cofactor evidence="13">
        <name>[4Fe-4S] cluster</name>
        <dbReference type="ChEBI" id="CHEBI:49883"/>
    </cofactor>
    <text evidence="13">Binds 1 [4Fe-4S] cluster.</text>
</comment>
<evidence type="ECO:0000256" key="6">
    <source>
        <dbReference type="ARBA" id="ARBA00022723"/>
    </source>
</evidence>
<dbReference type="InterPro" id="IPR003265">
    <property type="entry name" value="HhH-GPD_domain"/>
</dbReference>
<evidence type="ECO:0000256" key="2">
    <source>
        <dbReference type="ARBA" id="ARBA00008343"/>
    </source>
</evidence>
<proteinExistence type="inferred from homology"/>
<evidence type="ECO:0000256" key="1">
    <source>
        <dbReference type="ARBA" id="ARBA00000843"/>
    </source>
</evidence>
<dbReference type="GO" id="GO:0051539">
    <property type="term" value="F:4 iron, 4 sulfur cluster binding"/>
    <property type="evidence" value="ECO:0007669"/>
    <property type="project" value="UniProtKB-UniRule"/>
</dbReference>
<dbReference type="InterPro" id="IPR029119">
    <property type="entry name" value="MutY_C"/>
</dbReference>
<gene>
    <name evidence="16" type="ORF">MICPUN_63369</name>
</gene>
<dbReference type="Gene3D" id="1.10.340.30">
    <property type="entry name" value="Hypothetical protein, domain 2"/>
    <property type="match status" value="1"/>
</dbReference>
<accession>C1EFR0</accession>
<dbReference type="Pfam" id="PF14815">
    <property type="entry name" value="NUDIX_4"/>
    <property type="match status" value="1"/>
</dbReference>
<dbReference type="GO" id="GO:0005634">
    <property type="term" value="C:nucleus"/>
    <property type="evidence" value="ECO:0007669"/>
    <property type="project" value="TreeGrafter"/>
</dbReference>
<feature type="region of interest" description="Disordered" evidence="14">
    <location>
        <begin position="71"/>
        <end position="99"/>
    </location>
</feature>
<evidence type="ECO:0000256" key="10">
    <source>
        <dbReference type="ARBA" id="ARBA00023014"/>
    </source>
</evidence>
<dbReference type="InterPro" id="IPR000445">
    <property type="entry name" value="HhH_motif"/>
</dbReference>
<dbReference type="Gene3D" id="1.10.1670.10">
    <property type="entry name" value="Helix-hairpin-Helix base-excision DNA repair enzymes (C-terminal)"/>
    <property type="match status" value="1"/>
</dbReference>
<dbReference type="InParanoid" id="C1EFR0"/>
<sequence length="574" mass="62390">MHALGPIRALRPRLQRLTASLVKRRTPIAAEPRDPPRDIALRPSHVFLSRQIPIAVARSRPRAHLVAMAVPPSPKRVNGNKSPKAAKAKAKAPARSPTEDIEDLIGKHPSLASIRDDAPRLRDELLAWYDKSHRILPWRRNFHSHHAPPPPGPQGGDGCEPKEYWAGCDETGAPTNVPRDQYAYGVWVSEIMSQQTQIERVAQYWLRWTERWPDVSSLASATREEVNELWAGLGYYRRAGFLLDGARHVVDNCDTIFPNDAKGLANVPGVGPYTAAAIASIAFDEPVAAVDGNVIRVCTRLAAVTGGGDAAKPSSDAAKAVRLCADWLIDDSTRPGDFNQAMMELGATVCTPKAPACGQCPLRVGCAGAALESAGSSGFKVTDLPEKEKKPEKREERVAVRVVERKGGRRDGVPGPADSSFLLVRRPEGGLLGGLWEFPSANVPDNLEPGDPDFYASCADVVHSCGSSGKFSKSRVGLGEVTHTFSHVRHTYVAQHEVWETSADDDGDEAPPTRGDTAGGREWRWVTATELQTLGLSSGVRKIYELLTKREQAKKAPRESAIGKLFAKKAKRGE</sequence>
<dbReference type="InterPro" id="IPR044298">
    <property type="entry name" value="MIG/MutY"/>
</dbReference>
<keyword evidence="6" id="KW-0479">Metal-binding</keyword>